<proteinExistence type="predicted"/>
<dbReference type="PANTHER" id="PTHR37810">
    <property type="entry name" value="IMMUNITY PROTEIN SDPI"/>
    <property type="match status" value="1"/>
</dbReference>
<gene>
    <name evidence="3" type="ORF">Ami3637_12475</name>
</gene>
<dbReference type="InterPro" id="IPR026272">
    <property type="entry name" value="SdpI"/>
</dbReference>
<organism evidence="3 4">
    <name type="scientific">Aminipila terrae</name>
    <dbReference type="NCBI Taxonomy" id="2697030"/>
    <lineage>
        <taxon>Bacteria</taxon>
        <taxon>Bacillati</taxon>
        <taxon>Bacillota</taxon>
        <taxon>Clostridia</taxon>
        <taxon>Peptostreptococcales</taxon>
        <taxon>Anaerovoracaceae</taxon>
        <taxon>Aminipila</taxon>
    </lineage>
</organism>
<sequence>MKNKMGRLMLLLLSIAPFVLTAMALKYFPEKIPTHYDFSGNIDAFGSKNSQYVLAAVFSISGLVMFIISECVRKIHNKEEEDTVKAQNNANIINKIGIGLMILFIVMQGSELLNVYYYINNKGDFPDLKITNIALMSLMVYAGNVIAKSKMNSALGIRTSWSFKSEKAWSVSQRSGGKAMIITSILMIIAALILPEAYQIILLFSGVILVTGSSLIVSYRAVKKMDD</sequence>
<feature type="domain" description="DUF1648" evidence="2">
    <location>
        <begin position="13"/>
        <end position="55"/>
    </location>
</feature>
<evidence type="ECO:0000313" key="3">
    <source>
        <dbReference type="EMBL" id="QHI73108.1"/>
    </source>
</evidence>
<keyword evidence="4" id="KW-1185">Reference proteome</keyword>
<dbReference type="Proteomes" id="UP000463883">
    <property type="component" value="Chromosome"/>
</dbReference>
<dbReference type="PIRSF" id="PIRSF038959">
    <property type="entry name" value="SdpI"/>
    <property type="match status" value="1"/>
</dbReference>
<feature type="transmembrane region" description="Helical" evidence="1">
    <location>
        <begin position="200"/>
        <end position="222"/>
    </location>
</feature>
<dbReference type="Pfam" id="PF13630">
    <property type="entry name" value="SdpI"/>
    <property type="match status" value="1"/>
</dbReference>
<accession>A0A6P1MLZ7</accession>
<name>A0A6P1MLZ7_9FIRM</name>
<keyword evidence="1" id="KW-0812">Transmembrane</keyword>
<evidence type="ECO:0000313" key="4">
    <source>
        <dbReference type="Proteomes" id="UP000463883"/>
    </source>
</evidence>
<dbReference type="PANTHER" id="PTHR37810:SF5">
    <property type="entry name" value="IMMUNITY PROTEIN SDPI"/>
    <property type="match status" value="1"/>
</dbReference>
<keyword evidence="1" id="KW-0472">Membrane</keyword>
<keyword evidence="1" id="KW-1133">Transmembrane helix</keyword>
<reference evidence="3 4" key="1">
    <citation type="submission" date="2020-01" db="EMBL/GenBank/DDBJ databases">
        <title>Genomic analysis of Aminipila sp. CBA3637.</title>
        <authorList>
            <person name="Kim Y.B."/>
            <person name="Roh S.W."/>
        </authorList>
    </citation>
    <scope>NUCLEOTIDE SEQUENCE [LARGE SCALE GENOMIC DNA]</scope>
    <source>
        <strain evidence="3 4">CBA3637</strain>
    </source>
</reference>
<dbReference type="RefSeq" id="WP_162362874.1">
    <property type="nucleotide sequence ID" value="NZ_CP047591.1"/>
</dbReference>
<evidence type="ECO:0000259" key="2">
    <source>
        <dbReference type="Pfam" id="PF07853"/>
    </source>
</evidence>
<dbReference type="GO" id="GO:0009636">
    <property type="term" value="P:response to toxic substance"/>
    <property type="evidence" value="ECO:0007669"/>
    <property type="project" value="TreeGrafter"/>
</dbReference>
<dbReference type="KEGG" id="amic:Ami3637_12475"/>
<dbReference type="InterPro" id="IPR012867">
    <property type="entry name" value="DUF1648"/>
</dbReference>
<evidence type="ECO:0000256" key="1">
    <source>
        <dbReference type="SAM" id="Phobius"/>
    </source>
</evidence>
<feature type="transmembrane region" description="Helical" evidence="1">
    <location>
        <begin position="92"/>
        <end position="110"/>
    </location>
</feature>
<protein>
    <submittedName>
        <fullName evidence="3">DUF1648 domain-containing protein</fullName>
    </submittedName>
</protein>
<dbReference type="InterPro" id="IPR025962">
    <property type="entry name" value="SdpI/YhfL"/>
</dbReference>
<dbReference type="EMBL" id="CP047591">
    <property type="protein sequence ID" value="QHI73108.1"/>
    <property type="molecule type" value="Genomic_DNA"/>
</dbReference>
<dbReference type="Pfam" id="PF07853">
    <property type="entry name" value="DUF1648"/>
    <property type="match status" value="1"/>
</dbReference>
<feature type="transmembrane region" description="Helical" evidence="1">
    <location>
        <begin position="176"/>
        <end position="194"/>
    </location>
</feature>
<feature type="transmembrane region" description="Helical" evidence="1">
    <location>
        <begin position="130"/>
        <end position="147"/>
    </location>
</feature>
<feature type="transmembrane region" description="Helical" evidence="1">
    <location>
        <begin position="52"/>
        <end position="72"/>
    </location>
</feature>
<dbReference type="AlphaFoldDB" id="A0A6P1MLZ7"/>